<dbReference type="EnsemblMetazoa" id="Aqu2.1.22607_001">
    <property type="protein sequence ID" value="Aqu2.1.22607_001"/>
    <property type="gene ID" value="Aqu2.1.22607"/>
</dbReference>
<dbReference type="InParanoid" id="A0A1X7U3Z3"/>
<protein>
    <submittedName>
        <fullName evidence="1">Uncharacterized protein</fullName>
    </submittedName>
</protein>
<reference evidence="1" key="1">
    <citation type="submission" date="2017-05" db="UniProtKB">
        <authorList>
            <consortium name="EnsemblMetazoa"/>
        </authorList>
    </citation>
    <scope>IDENTIFICATION</scope>
</reference>
<evidence type="ECO:0000313" key="1">
    <source>
        <dbReference type="EnsemblMetazoa" id="Aqu2.1.22607_001"/>
    </source>
</evidence>
<dbReference type="AlphaFoldDB" id="A0A1X7U3Z3"/>
<name>A0A1X7U3Z3_AMPQE</name>
<sequence>MSITVEQLQFHSNVAFPSMSSSAPVQAEIARTATVSTMQQRLLTTCFLPPLTTSVTTLAAAANTYVPIPAPSLLPAASSYCCTNAWSHFCAKFFFCRGCASPLVYSGRAGSSVTRMHRSMPCRPRVFDSAFSFAGGRLRAGAAYTGSAGCWSCVVPRLLANTRQHLVFEPGKAQQSIEVDASPCKGHSFYIGTATAAAQVELPCLTEYPRISCAVWLAFWSSDNFYHVHLVSLLDIMVNVLLSFVKFFCCIIC</sequence>
<organism evidence="1">
    <name type="scientific">Amphimedon queenslandica</name>
    <name type="common">Sponge</name>
    <dbReference type="NCBI Taxonomy" id="400682"/>
    <lineage>
        <taxon>Eukaryota</taxon>
        <taxon>Metazoa</taxon>
        <taxon>Porifera</taxon>
        <taxon>Demospongiae</taxon>
        <taxon>Heteroscleromorpha</taxon>
        <taxon>Haplosclerida</taxon>
        <taxon>Niphatidae</taxon>
        <taxon>Amphimedon</taxon>
    </lineage>
</organism>
<proteinExistence type="predicted"/>
<accession>A0A1X7U3Z3</accession>